<name>A0A231GJY5_PSEJE</name>
<proteinExistence type="predicted"/>
<evidence type="ECO:0000313" key="3">
    <source>
        <dbReference type="Proteomes" id="UP000198542"/>
    </source>
</evidence>
<reference evidence="3" key="1">
    <citation type="submission" date="2016-10" db="EMBL/GenBank/DDBJ databases">
        <authorList>
            <person name="Varghese N."/>
            <person name="Submissions S."/>
        </authorList>
    </citation>
    <scope>NUCLEOTIDE SEQUENCE [LARGE SCALE GENOMIC DNA]</scope>
    <source>
        <strain evidence="3">BS3660</strain>
    </source>
</reference>
<organism evidence="2 3">
    <name type="scientific">Pseudomonas jessenii</name>
    <dbReference type="NCBI Taxonomy" id="77298"/>
    <lineage>
        <taxon>Bacteria</taxon>
        <taxon>Pseudomonadati</taxon>
        <taxon>Pseudomonadota</taxon>
        <taxon>Gammaproteobacteria</taxon>
        <taxon>Pseudomonadales</taxon>
        <taxon>Pseudomonadaceae</taxon>
        <taxon>Pseudomonas</taxon>
    </lineage>
</organism>
<sequence length="80" mass="8862">MAKSDSTVTDSPASPEPLPQPISLPMPMKFRDKVYTSRELILPETQRSLPVAKGLVEVPGADIEAVKFLKAHDEFELLKE</sequence>
<dbReference type="Proteomes" id="UP000198542">
    <property type="component" value="Unassembled WGS sequence"/>
</dbReference>
<feature type="region of interest" description="Disordered" evidence="1">
    <location>
        <begin position="1"/>
        <end position="25"/>
    </location>
</feature>
<dbReference type="AlphaFoldDB" id="A0A231GJY5"/>
<dbReference type="EMBL" id="FNTC01000002">
    <property type="protein sequence ID" value="SEB83859.1"/>
    <property type="molecule type" value="Genomic_DNA"/>
</dbReference>
<evidence type="ECO:0000256" key="1">
    <source>
        <dbReference type="SAM" id="MobiDB-lite"/>
    </source>
</evidence>
<protein>
    <submittedName>
        <fullName evidence="2">Uncharacterized protein</fullName>
    </submittedName>
</protein>
<gene>
    <name evidence="2" type="ORF">SAMN04490187_2163</name>
</gene>
<feature type="compositionally biased region" description="Polar residues" evidence="1">
    <location>
        <begin position="1"/>
        <end position="12"/>
    </location>
</feature>
<accession>A0A231GJY5</accession>
<evidence type="ECO:0000313" key="2">
    <source>
        <dbReference type="EMBL" id="SEB83859.1"/>
    </source>
</evidence>
<keyword evidence="3" id="KW-1185">Reference proteome</keyword>
<feature type="compositionally biased region" description="Pro residues" evidence="1">
    <location>
        <begin position="14"/>
        <end position="24"/>
    </location>
</feature>
<dbReference type="RefSeq" id="WP_090453455.1">
    <property type="nucleotide sequence ID" value="NZ_FNTC01000002.1"/>
</dbReference>